<sequence>MTTQRNPWLALYALVVGFFMILLDMTIVAVANPKILADLHTDITKVIWVTSAYLLTYAVPLLVTGRLGDRFGPKNVYLTGLAVFTLASLWCGMSTTIGMLIAARAAQGLGAALMTPQTMAVITRTFPPDKRGAAMGLWGGVAGLATLVGPLLGGVLVDKLGWNWIFYINVPIGVVAFALAVWLVPALETHSHRFDLVGVALSAVGMFLLVFGIQEGKTRDWDGVIWALIVAGLVVLALFVINQARNTGEPLVPLSLFRDRNFALSSLAIAAMGAATAALMVPGYFYLQTVRGYSPTVSALVFAPMAIVTGFAAPIAGRFSDRLPPRVLPTIGFVLFSVSVFWFVALMKPDSSIPVFMVAAGLAGLANAGVWGPLASTATRNLPIQQAGAGAGVYNTTRQVGSVLGSAAISALLSARMSAQGLGDAPAAEGGAGMGEIPAQILDKLSTALSQSMVLPGAVLLIGAAASALFVGSRAAKRPATDQVPVDVATELTPPAR</sequence>
<feature type="transmembrane region" description="Helical" evidence="8">
    <location>
        <begin position="9"/>
        <end position="31"/>
    </location>
</feature>
<dbReference type="AlphaFoldDB" id="A0A9X2E7N1"/>
<evidence type="ECO:0000256" key="1">
    <source>
        <dbReference type="ARBA" id="ARBA00004651"/>
    </source>
</evidence>
<evidence type="ECO:0000259" key="9">
    <source>
        <dbReference type="PROSITE" id="PS50850"/>
    </source>
</evidence>
<evidence type="ECO:0000256" key="7">
    <source>
        <dbReference type="ARBA" id="ARBA00023136"/>
    </source>
</evidence>
<dbReference type="InterPro" id="IPR020846">
    <property type="entry name" value="MFS_dom"/>
</dbReference>
<evidence type="ECO:0000256" key="8">
    <source>
        <dbReference type="SAM" id="Phobius"/>
    </source>
</evidence>
<dbReference type="InterPro" id="IPR011701">
    <property type="entry name" value="MFS"/>
</dbReference>
<evidence type="ECO:0000256" key="2">
    <source>
        <dbReference type="ARBA" id="ARBA00008537"/>
    </source>
</evidence>
<comment type="similarity">
    <text evidence="2">Belongs to the major facilitator superfamily. EmrB family.</text>
</comment>
<dbReference type="InterPro" id="IPR004638">
    <property type="entry name" value="EmrB-like"/>
</dbReference>
<dbReference type="Pfam" id="PF07690">
    <property type="entry name" value="MFS_1"/>
    <property type="match status" value="1"/>
</dbReference>
<keyword evidence="6 8" id="KW-1133">Transmembrane helix</keyword>
<keyword evidence="4" id="KW-1003">Cell membrane</keyword>
<evidence type="ECO:0000313" key="10">
    <source>
        <dbReference type="EMBL" id="MCM6775812.1"/>
    </source>
</evidence>
<dbReference type="InterPro" id="IPR036259">
    <property type="entry name" value="MFS_trans_sf"/>
</dbReference>
<name>A0A9X2E7N1_9NOCA</name>
<dbReference type="NCBIfam" id="TIGR00711">
    <property type="entry name" value="efflux_EmrB"/>
    <property type="match status" value="1"/>
</dbReference>
<dbReference type="CDD" id="cd17321">
    <property type="entry name" value="MFS_MMR_MDR_like"/>
    <property type="match status" value="1"/>
</dbReference>
<dbReference type="GO" id="GO:0022857">
    <property type="term" value="F:transmembrane transporter activity"/>
    <property type="evidence" value="ECO:0007669"/>
    <property type="project" value="InterPro"/>
</dbReference>
<feature type="transmembrane region" description="Helical" evidence="8">
    <location>
        <begin position="262"/>
        <end position="285"/>
    </location>
</feature>
<evidence type="ECO:0000256" key="6">
    <source>
        <dbReference type="ARBA" id="ARBA00022989"/>
    </source>
</evidence>
<organism evidence="10 11">
    <name type="scientific">Nocardia pulmonis</name>
    <dbReference type="NCBI Taxonomy" id="2951408"/>
    <lineage>
        <taxon>Bacteria</taxon>
        <taxon>Bacillati</taxon>
        <taxon>Actinomycetota</taxon>
        <taxon>Actinomycetes</taxon>
        <taxon>Mycobacteriales</taxon>
        <taxon>Nocardiaceae</taxon>
        <taxon>Nocardia</taxon>
    </lineage>
</organism>
<keyword evidence="7 8" id="KW-0472">Membrane</keyword>
<evidence type="ECO:0000256" key="4">
    <source>
        <dbReference type="ARBA" id="ARBA00022475"/>
    </source>
</evidence>
<dbReference type="SUPFAM" id="SSF103473">
    <property type="entry name" value="MFS general substrate transporter"/>
    <property type="match status" value="1"/>
</dbReference>
<dbReference type="RefSeq" id="WP_251914056.1">
    <property type="nucleotide sequence ID" value="NZ_JAMRXG010000008.1"/>
</dbReference>
<dbReference type="Gene3D" id="1.20.1720.10">
    <property type="entry name" value="Multidrug resistance protein D"/>
    <property type="match status" value="1"/>
</dbReference>
<dbReference type="FunFam" id="1.20.1720.10:FF:000021">
    <property type="entry name" value="Drug resistance transporter, EmrB/QacA subfamily"/>
    <property type="match status" value="1"/>
</dbReference>
<reference evidence="10" key="1">
    <citation type="submission" date="2022-06" db="EMBL/GenBank/DDBJ databases">
        <title>Novel species in genus nocardia.</title>
        <authorList>
            <person name="Li F."/>
        </authorList>
    </citation>
    <scope>NUCLEOTIDE SEQUENCE</scope>
    <source>
        <strain evidence="10">CDC141</strain>
    </source>
</reference>
<protein>
    <submittedName>
        <fullName evidence="10">DHA2 family efflux MFS transporter permease subunit</fullName>
    </submittedName>
</protein>
<comment type="subcellular location">
    <subcellularLocation>
        <location evidence="1">Cell membrane</location>
        <topology evidence="1">Multi-pass membrane protein</topology>
    </subcellularLocation>
</comment>
<keyword evidence="11" id="KW-1185">Reference proteome</keyword>
<feature type="transmembrane region" description="Helical" evidence="8">
    <location>
        <begin position="327"/>
        <end position="346"/>
    </location>
</feature>
<feature type="transmembrane region" description="Helical" evidence="8">
    <location>
        <begin position="196"/>
        <end position="213"/>
    </location>
</feature>
<feature type="transmembrane region" description="Helical" evidence="8">
    <location>
        <begin position="43"/>
        <end position="64"/>
    </location>
</feature>
<dbReference type="Gene3D" id="1.20.1250.20">
    <property type="entry name" value="MFS general substrate transporter like domains"/>
    <property type="match status" value="1"/>
</dbReference>
<evidence type="ECO:0000256" key="3">
    <source>
        <dbReference type="ARBA" id="ARBA00022448"/>
    </source>
</evidence>
<feature type="transmembrane region" description="Helical" evidence="8">
    <location>
        <begin position="76"/>
        <end position="103"/>
    </location>
</feature>
<dbReference type="PROSITE" id="PS50850">
    <property type="entry name" value="MFS"/>
    <property type="match status" value="1"/>
</dbReference>
<feature type="transmembrane region" description="Helical" evidence="8">
    <location>
        <begin position="135"/>
        <end position="157"/>
    </location>
</feature>
<dbReference type="PRINTS" id="PR01036">
    <property type="entry name" value="TCRTETB"/>
</dbReference>
<evidence type="ECO:0000256" key="5">
    <source>
        <dbReference type="ARBA" id="ARBA00022692"/>
    </source>
</evidence>
<dbReference type="PANTHER" id="PTHR42718:SF42">
    <property type="entry name" value="EXPORT PROTEIN"/>
    <property type="match status" value="1"/>
</dbReference>
<feature type="transmembrane region" description="Helical" evidence="8">
    <location>
        <begin position="353"/>
        <end position="374"/>
    </location>
</feature>
<comment type="caution">
    <text evidence="10">The sequence shown here is derived from an EMBL/GenBank/DDBJ whole genome shotgun (WGS) entry which is preliminary data.</text>
</comment>
<accession>A0A9X2E7N1</accession>
<evidence type="ECO:0000313" key="11">
    <source>
        <dbReference type="Proteomes" id="UP001139157"/>
    </source>
</evidence>
<keyword evidence="3" id="KW-0813">Transport</keyword>
<dbReference type="EMBL" id="JAMRXG010000008">
    <property type="protein sequence ID" value="MCM6775812.1"/>
    <property type="molecule type" value="Genomic_DNA"/>
</dbReference>
<feature type="domain" description="Major facilitator superfamily (MFS) profile" evidence="9">
    <location>
        <begin position="10"/>
        <end position="475"/>
    </location>
</feature>
<dbReference type="Proteomes" id="UP001139157">
    <property type="component" value="Unassembled WGS sequence"/>
</dbReference>
<feature type="transmembrane region" description="Helical" evidence="8">
    <location>
        <begin position="453"/>
        <end position="471"/>
    </location>
</feature>
<dbReference type="GO" id="GO:0005886">
    <property type="term" value="C:plasma membrane"/>
    <property type="evidence" value="ECO:0007669"/>
    <property type="project" value="UniProtKB-SubCell"/>
</dbReference>
<gene>
    <name evidence="10" type="ORF">NDR86_20245</name>
</gene>
<feature type="transmembrane region" description="Helical" evidence="8">
    <location>
        <begin position="225"/>
        <end position="242"/>
    </location>
</feature>
<proteinExistence type="inferred from homology"/>
<keyword evidence="5 8" id="KW-0812">Transmembrane</keyword>
<dbReference type="PANTHER" id="PTHR42718">
    <property type="entry name" value="MAJOR FACILITATOR SUPERFAMILY MULTIDRUG TRANSPORTER MFSC"/>
    <property type="match status" value="1"/>
</dbReference>
<feature type="transmembrane region" description="Helical" evidence="8">
    <location>
        <begin position="164"/>
        <end position="184"/>
    </location>
</feature>
<feature type="transmembrane region" description="Helical" evidence="8">
    <location>
        <begin position="297"/>
        <end position="315"/>
    </location>
</feature>